<protein>
    <submittedName>
        <fullName evidence="1">Uncharacterized protein</fullName>
    </submittedName>
</protein>
<comment type="caution">
    <text evidence="1">The sequence shown here is derived from an EMBL/GenBank/DDBJ whole genome shotgun (WGS) entry which is preliminary data.</text>
</comment>
<evidence type="ECO:0000313" key="2">
    <source>
        <dbReference type="Proteomes" id="UP001220456"/>
    </source>
</evidence>
<organism evidence="1 2">
    <name type="scientific">Arthrobacter vasquezii</name>
    <dbReference type="NCBI Taxonomy" id="2977629"/>
    <lineage>
        <taxon>Bacteria</taxon>
        <taxon>Bacillati</taxon>
        <taxon>Actinomycetota</taxon>
        <taxon>Actinomycetes</taxon>
        <taxon>Micrococcales</taxon>
        <taxon>Micrococcaceae</taxon>
        <taxon>Arthrobacter</taxon>
    </lineage>
</organism>
<gene>
    <name evidence="1" type="ORF">P4U43_14965</name>
</gene>
<sequence>MPVSAREFQRWSDQWFPEVSARELARLSGLKSTTLHQQIVRNKVAESTVISAARAKNLDPLEALSSFEGYVDLLTGTSVPTEAELLSQVHYLDVLREVLGRAGDLSAMEPSMLRPIPQQDSVRSWVDAIDPGDLRSVMAARLGITASTLSTRLKTKFAAPLAVDIARQAGVSLASGLVVGGLLTEAEGGWPANGRFEALRALGESDLFSLAIRKLTVVNRGYWQRQHNKQQAEEFWGNLG</sequence>
<proteinExistence type="predicted"/>
<accession>A0ABT6CYY7</accession>
<dbReference type="EMBL" id="JAROKN010000057">
    <property type="protein sequence ID" value="MDF9279088.1"/>
    <property type="molecule type" value="Genomic_DNA"/>
</dbReference>
<keyword evidence="2" id="KW-1185">Reference proteome</keyword>
<dbReference type="RefSeq" id="WP_277359449.1">
    <property type="nucleotide sequence ID" value="NZ_JAROKN010000057.1"/>
</dbReference>
<dbReference type="Proteomes" id="UP001220456">
    <property type="component" value="Unassembled WGS sequence"/>
</dbReference>
<evidence type="ECO:0000313" key="1">
    <source>
        <dbReference type="EMBL" id="MDF9279088.1"/>
    </source>
</evidence>
<reference evidence="1 2" key="1">
    <citation type="journal article" date="2023" name="Int. J. Syst. Evol. Microbiol.">
        <title>Arthrobacter vasquezii sp. nov., isolated from a soil sample from Union Glacier, Antarctica.</title>
        <authorList>
            <person name="Valenzuela-Ibaceta F."/>
            <person name="Carrasco V."/>
            <person name="Lagos-Moraga S."/>
            <person name="Dietz-Vargas C."/>
            <person name="Navarro C.A."/>
            <person name="Perez-Donoso J.M."/>
        </authorList>
    </citation>
    <scope>NUCLEOTIDE SEQUENCE [LARGE SCALE GENOMIC DNA]</scope>
    <source>
        <strain evidence="1 2">EH-1B-1</strain>
    </source>
</reference>
<name>A0ABT6CYY7_9MICC</name>